<dbReference type="EMBL" id="CAKKMG010000014">
    <property type="protein sequence ID" value="CAH0187301.1"/>
    <property type="molecule type" value="Genomic_DNA"/>
</dbReference>
<reference evidence="1" key="1">
    <citation type="submission" date="2021-11" db="EMBL/GenBank/DDBJ databases">
        <authorList>
            <person name="Bulgarelli D."/>
        </authorList>
    </citation>
    <scope>NUCLEOTIDE SEQUENCE</scope>
    <source>
        <strain evidence="1">Bi133</strain>
    </source>
</reference>
<gene>
    <name evidence="1" type="ORF">SRABI133_01577</name>
</gene>
<dbReference type="Proteomes" id="UP000789326">
    <property type="component" value="Unassembled WGS sequence"/>
</dbReference>
<proteinExistence type="predicted"/>
<dbReference type="Pfam" id="PF05565">
    <property type="entry name" value="Sipho_Gp157"/>
    <property type="match status" value="1"/>
</dbReference>
<evidence type="ECO:0000313" key="1">
    <source>
        <dbReference type="EMBL" id="CAH0187301.1"/>
    </source>
</evidence>
<dbReference type="InterPro" id="IPR008840">
    <property type="entry name" value="Sipho_Gp157"/>
</dbReference>
<dbReference type="AlphaFoldDB" id="A0A9W4PDQ0"/>
<dbReference type="RefSeq" id="WP_230301454.1">
    <property type="nucleotide sequence ID" value="NZ_CAKKMG010000014.1"/>
</dbReference>
<comment type="caution">
    <text evidence="1">The sequence shown here is derived from an EMBL/GenBank/DDBJ whole genome shotgun (WGS) entry which is preliminary data.</text>
</comment>
<organism evidence="1 2">
    <name type="scientific">Peribacillus simplex</name>
    <dbReference type="NCBI Taxonomy" id="1478"/>
    <lineage>
        <taxon>Bacteria</taxon>
        <taxon>Bacillati</taxon>
        <taxon>Bacillota</taxon>
        <taxon>Bacilli</taxon>
        <taxon>Bacillales</taxon>
        <taxon>Bacillaceae</taxon>
        <taxon>Peribacillus</taxon>
    </lineage>
</organism>
<accession>A0A9W4PDQ0</accession>
<name>A0A9W4PDQ0_9BACI</name>
<evidence type="ECO:0008006" key="3">
    <source>
        <dbReference type="Google" id="ProtNLM"/>
    </source>
</evidence>
<evidence type="ECO:0000313" key="2">
    <source>
        <dbReference type="Proteomes" id="UP000789326"/>
    </source>
</evidence>
<protein>
    <recommendedName>
        <fullName evidence="3">Siphovirus Gp157 family protein</fullName>
    </recommendedName>
</protein>
<sequence>MKLYELSQQYSQLMELVEELDAITFRDTLESIQEEIDDKVENTVKLMRSFQGDVEAIKSEEKRLAVRRKAIENRIESIKEYLRNEMEIAGIDKVKRPTLTVSIANNPPSVEISDESLIPTDFMVPQPDRIDKKALLVALKEGESIEGCSIKQTRSVRIR</sequence>